<evidence type="ECO:0000313" key="1">
    <source>
        <dbReference type="EMBL" id="KAF2254291.1"/>
    </source>
</evidence>
<reference evidence="1" key="1">
    <citation type="journal article" date="2020" name="Stud. Mycol.">
        <title>101 Dothideomycetes genomes: a test case for predicting lifestyles and emergence of pathogens.</title>
        <authorList>
            <person name="Haridas S."/>
            <person name="Albert R."/>
            <person name="Binder M."/>
            <person name="Bloem J."/>
            <person name="Labutti K."/>
            <person name="Salamov A."/>
            <person name="Andreopoulos B."/>
            <person name="Baker S."/>
            <person name="Barry K."/>
            <person name="Bills G."/>
            <person name="Bluhm B."/>
            <person name="Cannon C."/>
            <person name="Castanera R."/>
            <person name="Culley D."/>
            <person name="Daum C."/>
            <person name="Ezra D."/>
            <person name="Gonzalez J."/>
            <person name="Henrissat B."/>
            <person name="Kuo A."/>
            <person name="Liang C."/>
            <person name="Lipzen A."/>
            <person name="Lutzoni F."/>
            <person name="Magnuson J."/>
            <person name="Mondo S."/>
            <person name="Nolan M."/>
            <person name="Ohm R."/>
            <person name="Pangilinan J."/>
            <person name="Park H.-J."/>
            <person name="Ramirez L."/>
            <person name="Alfaro M."/>
            <person name="Sun H."/>
            <person name="Tritt A."/>
            <person name="Yoshinaga Y."/>
            <person name="Zwiers L.-H."/>
            <person name="Turgeon B."/>
            <person name="Goodwin S."/>
            <person name="Spatafora J."/>
            <person name="Crous P."/>
            <person name="Grigoriev I."/>
        </authorList>
    </citation>
    <scope>NUCLEOTIDE SEQUENCE</scope>
    <source>
        <strain evidence="1">CBS 122368</strain>
    </source>
</reference>
<accession>A0A6A6IUQ6</accession>
<name>A0A6A6IUQ6_9PLEO</name>
<organism evidence="1 2">
    <name type="scientific">Trematosphaeria pertusa</name>
    <dbReference type="NCBI Taxonomy" id="390896"/>
    <lineage>
        <taxon>Eukaryota</taxon>
        <taxon>Fungi</taxon>
        <taxon>Dikarya</taxon>
        <taxon>Ascomycota</taxon>
        <taxon>Pezizomycotina</taxon>
        <taxon>Dothideomycetes</taxon>
        <taxon>Pleosporomycetidae</taxon>
        <taxon>Pleosporales</taxon>
        <taxon>Massarineae</taxon>
        <taxon>Trematosphaeriaceae</taxon>
        <taxon>Trematosphaeria</taxon>
    </lineage>
</organism>
<gene>
    <name evidence="1" type="ORF">BU26DRAFT_558989</name>
</gene>
<dbReference type="RefSeq" id="XP_033689295.1">
    <property type="nucleotide sequence ID" value="XM_033832641.1"/>
</dbReference>
<dbReference type="AlphaFoldDB" id="A0A6A6IUQ6"/>
<dbReference type="Proteomes" id="UP000800094">
    <property type="component" value="Unassembled WGS sequence"/>
</dbReference>
<evidence type="ECO:0000313" key="2">
    <source>
        <dbReference type="Proteomes" id="UP000800094"/>
    </source>
</evidence>
<dbReference type="GeneID" id="54585971"/>
<protein>
    <submittedName>
        <fullName evidence="1">Uncharacterized protein</fullName>
    </submittedName>
</protein>
<proteinExistence type="predicted"/>
<sequence length="168" mass="19165">MSTLQAFHDWFLRNQDKLPVLVYLELSACDNPNSIAAACNRLEVDLDHPSKGAFYPSRCEVLSYYTRSEDVLVLNEIAREMGTFRPRTCQPGKRCQQDPGKVTVSKRSNSCKSEHVRLLDPDDNPPCHFPLTVQGYTLIHEEYVDMLQTFGEFRIFLAVDHSAPSKDL</sequence>
<dbReference type="EMBL" id="ML987190">
    <property type="protein sequence ID" value="KAF2254291.1"/>
    <property type="molecule type" value="Genomic_DNA"/>
</dbReference>
<dbReference type="OrthoDB" id="4789692at2759"/>
<keyword evidence="2" id="KW-1185">Reference proteome</keyword>